<name>A0A9P6EFX4_9AGAR</name>
<gene>
    <name evidence="2" type="ORF">CPB83DRAFT_299998</name>
</gene>
<dbReference type="AlphaFoldDB" id="A0A9P6EFX4"/>
<accession>A0A9P6EFX4</accession>
<dbReference type="EMBL" id="MU157850">
    <property type="protein sequence ID" value="KAF9528818.1"/>
    <property type="molecule type" value="Genomic_DNA"/>
</dbReference>
<reference evidence="2" key="1">
    <citation type="submission" date="2020-11" db="EMBL/GenBank/DDBJ databases">
        <authorList>
            <consortium name="DOE Joint Genome Institute"/>
            <person name="Ahrendt S."/>
            <person name="Riley R."/>
            <person name="Andreopoulos W."/>
            <person name="Labutti K."/>
            <person name="Pangilinan J."/>
            <person name="Ruiz-Duenas F.J."/>
            <person name="Barrasa J.M."/>
            <person name="Sanchez-Garcia M."/>
            <person name="Camarero S."/>
            <person name="Miyauchi S."/>
            <person name="Serrano A."/>
            <person name="Linde D."/>
            <person name="Babiker R."/>
            <person name="Drula E."/>
            <person name="Ayuso-Fernandez I."/>
            <person name="Pacheco R."/>
            <person name="Padilla G."/>
            <person name="Ferreira P."/>
            <person name="Barriuso J."/>
            <person name="Kellner H."/>
            <person name="Castanera R."/>
            <person name="Alfaro M."/>
            <person name="Ramirez L."/>
            <person name="Pisabarro A.G."/>
            <person name="Kuo A."/>
            <person name="Tritt A."/>
            <person name="Lipzen A."/>
            <person name="He G."/>
            <person name="Yan M."/>
            <person name="Ng V."/>
            <person name="Cullen D."/>
            <person name="Martin F."/>
            <person name="Rosso M.-N."/>
            <person name="Henrissat B."/>
            <person name="Hibbett D."/>
            <person name="Martinez A.T."/>
            <person name="Grigoriev I.V."/>
        </authorList>
    </citation>
    <scope>NUCLEOTIDE SEQUENCE</scope>
    <source>
        <strain evidence="2">CBS 506.95</strain>
    </source>
</reference>
<keyword evidence="3" id="KW-1185">Reference proteome</keyword>
<feature type="compositionally biased region" description="Low complexity" evidence="1">
    <location>
        <begin position="191"/>
        <end position="201"/>
    </location>
</feature>
<evidence type="ECO:0000256" key="1">
    <source>
        <dbReference type="SAM" id="MobiDB-lite"/>
    </source>
</evidence>
<dbReference type="Proteomes" id="UP000807306">
    <property type="component" value="Unassembled WGS sequence"/>
</dbReference>
<dbReference type="OrthoDB" id="2745898at2759"/>
<comment type="caution">
    <text evidence="2">The sequence shown here is derived from an EMBL/GenBank/DDBJ whole genome shotgun (WGS) entry which is preliminary data.</text>
</comment>
<feature type="region of interest" description="Disordered" evidence="1">
    <location>
        <begin position="191"/>
        <end position="219"/>
    </location>
</feature>
<protein>
    <submittedName>
        <fullName evidence="2">Uncharacterized protein</fullName>
    </submittedName>
</protein>
<proteinExistence type="predicted"/>
<evidence type="ECO:0000313" key="3">
    <source>
        <dbReference type="Proteomes" id="UP000807306"/>
    </source>
</evidence>
<evidence type="ECO:0000313" key="2">
    <source>
        <dbReference type="EMBL" id="KAF9528818.1"/>
    </source>
</evidence>
<sequence>MLPVEILDHVLQDVHQAHKQSLKSCALVSHSFLGLTRQLLYQDIRLSLELDVPLKSSESTKSSPSRFNQFIAFLLTNSEQVASHVRRLTIDQKGFRKVDSSEAWQTTAKKLGTLLPELVRLSQLSIQASFLLDWTRSNDGLRDSLMKFCQKSGLESLEISYMSIRKEELLSFLAVPSVRLICIDSFNEHQNNGSTSTSDSNNDNEDDDDDKNQPQKAPKVIRPTKISDLTIAPKYAADGSSEVWSVVQASQTHLKSFKCYSSPYDYCILRSFQFIELAKFPVLQTFAICINMTNDDSMPRLIDLLSPLAVKKLEGSTSTESKAWPLTTLEICCDVDLYNFPSDETLDSWDWLALDQVLVDEALGNLEELEITVKTVVRGWNSAKRAYQTLENRLVEMFQDRLPMTTTKHQVRAGVPALAYT</sequence>
<organism evidence="2 3">
    <name type="scientific">Crepidotus variabilis</name>
    <dbReference type="NCBI Taxonomy" id="179855"/>
    <lineage>
        <taxon>Eukaryota</taxon>
        <taxon>Fungi</taxon>
        <taxon>Dikarya</taxon>
        <taxon>Basidiomycota</taxon>
        <taxon>Agaricomycotina</taxon>
        <taxon>Agaricomycetes</taxon>
        <taxon>Agaricomycetidae</taxon>
        <taxon>Agaricales</taxon>
        <taxon>Agaricineae</taxon>
        <taxon>Crepidotaceae</taxon>
        <taxon>Crepidotus</taxon>
    </lineage>
</organism>